<proteinExistence type="predicted"/>
<dbReference type="OMA" id="CHEREQN"/>
<dbReference type="AlphaFoldDB" id="A0A1Y0XPU9"/>
<gene>
    <name evidence="2" type="ORF">CHCC16736_1487</name>
    <name evidence="1" type="ORF">I6G80_12225</name>
</gene>
<dbReference type="EMBL" id="NILC01000028">
    <property type="protein sequence ID" value="TWL23779.1"/>
    <property type="molecule type" value="Genomic_DNA"/>
</dbReference>
<evidence type="ECO:0000313" key="4">
    <source>
        <dbReference type="Proteomes" id="UP000595038"/>
    </source>
</evidence>
<organism evidence="2 3">
    <name type="scientific">Bacillus licheniformis</name>
    <dbReference type="NCBI Taxonomy" id="1402"/>
    <lineage>
        <taxon>Bacteria</taxon>
        <taxon>Bacillati</taxon>
        <taxon>Bacillota</taxon>
        <taxon>Bacilli</taxon>
        <taxon>Bacillales</taxon>
        <taxon>Bacillaceae</taxon>
        <taxon>Bacillus</taxon>
    </lineage>
</organism>
<evidence type="ECO:0000313" key="2">
    <source>
        <dbReference type="EMBL" id="TWL23779.1"/>
    </source>
</evidence>
<protein>
    <submittedName>
        <fullName evidence="1">YwqI/YxiC family protein</fullName>
    </submittedName>
</protein>
<evidence type="ECO:0000313" key="1">
    <source>
        <dbReference type="EMBL" id="QPR70635.1"/>
    </source>
</evidence>
<evidence type="ECO:0000313" key="3">
    <source>
        <dbReference type="Proteomes" id="UP000435910"/>
    </source>
</evidence>
<sequence>MTTIKLKHETVIKKLEAVRAAIDALDLPNPPKAAGKNKLTYTTKCHEREQNIHQMVADYKKAVHKNIKDTKENVDLLKEQDKAIARK</sequence>
<dbReference type="InterPro" id="IPR046318">
    <property type="entry name" value="DUF5344"/>
</dbReference>
<reference evidence="2 3" key="1">
    <citation type="submission" date="2019-06" db="EMBL/GenBank/DDBJ databases">
        <title>Genome sequence analysis of &gt;100 Bacillus licheniformis strains suggests intrinsic resistance to this species.</title>
        <authorList>
            <person name="Wels M."/>
            <person name="Siezen R.J."/>
            <person name="Johansen E."/>
            <person name="Stuer-Lauridsen B."/>
            <person name="Bjerre K."/>
            <person name="Nielsen B.K.K."/>
        </authorList>
    </citation>
    <scope>NUCLEOTIDE SEQUENCE [LARGE SCALE GENOMIC DNA]</scope>
    <source>
        <strain evidence="2 3">BAC-16736</strain>
    </source>
</reference>
<dbReference type="Proteomes" id="UP000435910">
    <property type="component" value="Unassembled WGS sequence"/>
</dbReference>
<dbReference type="Pfam" id="PF17279">
    <property type="entry name" value="DUF5344"/>
    <property type="match status" value="1"/>
</dbReference>
<dbReference type="RefSeq" id="WP_003183604.1">
    <property type="nucleotide sequence ID" value="NZ_BOQU01000004.1"/>
</dbReference>
<dbReference type="EMBL" id="CP065647">
    <property type="protein sequence ID" value="QPR70635.1"/>
    <property type="molecule type" value="Genomic_DNA"/>
</dbReference>
<reference evidence="1 4" key="2">
    <citation type="submission" date="2020-12" db="EMBL/GenBank/DDBJ databases">
        <title>FDA dAtabase for Regulatory Grade micrObial Sequences (FDA-ARGOS): Supporting development and validation of Infectious Disease Dx tests.</title>
        <authorList>
            <person name="Nelson B."/>
            <person name="Plummer A."/>
            <person name="Tallon L."/>
            <person name="Sadzewicz L."/>
            <person name="Zhao X."/>
            <person name="Boylan J."/>
            <person name="Ott S."/>
            <person name="Bowen H."/>
            <person name="Vavikolanu K."/>
            <person name="Mehta A."/>
            <person name="Aluvathingal J."/>
            <person name="Nadendla S."/>
            <person name="Myers T."/>
            <person name="Yan Y."/>
            <person name="Sichtig H."/>
        </authorList>
    </citation>
    <scope>NUCLEOTIDE SEQUENCE [LARGE SCALE GENOMIC DNA]</scope>
    <source>
        <strain evidence="1 4">FDAARGOS_923</strain>
    </source>
</reference>
<accession>A0A1Y0XPU9</accession>
<dbReference type="GeneID" id="92860701"/>
<dbReference type="Proteomes" id="UP000595038">
    <property type="component" value="Chromosome"/>
</dbReference>
<name>A0A1Y0XPU9_BACLI</name>